<dbReference type="GO" id="GO:0016740">
    <property type="term" value="F:transferase activity"/>
    <property type="evidence" value="ECO:0007669"/>
    <property type="project" value="InterPro"/>
</dbReference>
<dbReference type="Gene3D" id="3.40.640.10">
    <property type="entry name" value="Type I PLP-dependent aspartate aminotransferase-like (Major domain)"/>
    <property type="match status" value="1"/>
</dbReference>
<dbReference type="SUPFAM" id="SSF53383">
    <property type="entry name" value="PLP-dependent transferases"/>
    <property type="match status" value="1"/>
</dbReference>
<dbReference type="InterPro" id="IPR015421">
    <property type="entry name" value="PyrdxlP-dep_Trfase_major"/>
</dbReference>
<organism evidence="8 9">
    <name type="scientific">Anisodus tanguticus</name>
    <dbReference type="NCBI Taxonomy" id="243964"/>
    <lineage>
        <taxon>Eukaryota</taxon>
        <taxon>Viridiplantae</taxon>
        <taxon>Streptophyta</taxon>
        <taxon>Embryophyta</taxon>
        <taxon>Tracheophyta</taxon>
        <taxon>Spermatophyta</taxon>
        <taxon>Magnoliopsida</taxon>
        <taxon>eudicotyledons</taxon>
        <taxon>Gunneridae</taxon>
        <taxon>Pentapetalae</taxon>
        <taxon>asterids</taxon>
        <taxon>lamiids</taxon>
        <taxon>Solanales</taxon>
        <taxon>Solanaceae</taxon>
        <taxon>Solanoideae</taxon>
        <taxon>Hyoscyameae</taxon>
        <taxon>Anisodus</taxon>
    </lineage>
</organism>
<dbReference type="InterPro" id="IPR001753">
    <property type="entry name" value="Enoyl-CoA_hydra/iso"/>
</dbReference>
<dbReference type="FunFam" id="1.10.12.10:FF:000001">
    <property type="entry name" value="Probable enoyl-CoA hydratase, mitochondrial"/>
    <property type="match status" value="1"/>
</dbReference>
<dbReference type="GO" id="GO:0016836">
    <property type="term" value="F:hydro-lyase activity"/>
    <property type="evidence" value="ECO:0007669"/>
    <property type="project" value="UniProtKB-ARBA"/>
</dbReference>
<comment type="caution">
    <text evidence="8">The sequence shown here is derived from an EMBL/GenBank/DDBJ whole genome shotgun (WGS) entry which is preliminary data.</text>
</comment>
<comment type="pathway">
    <text evidence="2">Lipid metabolism; sphingolipid metabolism.</text>
</comment>
<dbReference type="EMBL" id="JAVYJV010000027">
    <property type="protein sequence ID" value="KAK4337428.1"/>
    <property type="molecule type" value="Genomic_DNA"/>
</dbReference>
<dbReference type="Pfam" id="PF00378">
    <property type="entry name" value="ECH_1"/>
    <property type="match status" value="1"/>
</dbReference>
<evidence type="ECO:0000256" key="2">
    <source>
        <dbReference type="ARBA" id="ARBA00004760"/>
    </source>
</evidence>
<evidence type="ECO:0000256" key="4">
    <source>
        <dbReference type="ARBA" id="ARBA00005254"/>
    </source>
</evidence>
<evidence type="ECO:0000256" key="1">
    <source>
        <dbReference type="ARBA" id="ARBA00004389"/>
    </source>
</evidence>
<dbReference type="InterPro" id="IPR015424">
    <property type="entry name" value="PyrdxlP-dep_Trfase"/>
</dbReference>
<evidence type="ECO:0000313" key="9">
    <source>
        <dbReference type="Proteomes" id="UP001291623"/>
    </source>
</evidence>
<sequence>MGKRGRGVVDYYGLDPSDIDVYMGTFTKSFGAAGGYIAGKKNLIDFIRCNSHSALYATSISPPIAQQIISVIESIDSEDGADLKERLKMKEEDVDGFVAKLRSLAFKIHQFRKPTIAALDGVALGGGLEMALACDIRVCSSDCKLGLVETRLAIFPGAGGTQFLPRIIGPAKAKELIFSACILNGEEAEKIGLVNQTHLQNENKNAAYLNSINLAKKIIPNGPIALEAAKKSINTGLNYELEKSLEIERSFYQKIIPTKDRIEGLKSFIEKRKPIYKGE</sequence>
<dbReference type="InterPro" id="IPR014748">
    <property type="entry name" value="Enoyl-CoA_hydra_C"/>
</dbReference>
<proteinExistence type="inferred from homology"/>
<dbReference type="Proteomes" id="UP001291623">
    <property type="component" value="Unassembled WGS sequence"/>
</dbReference>
<dbReference type="Gene3D" id="3.90.226.10">
    <property type="entry name" value="2-enoyl-CoA Hydratase, Chain A, domain 1"/>
    <property type="match status" value="1"/>
</dbReference>
<gene>
    <name evidence="8" type="ORF">RND71_043539</name>
</gene>
<comment type="pathway">
    <text evidence="3">Sphingolipid metabolism.</text>
</comment>
<dbReference type="InterPro" id="IPR018376">
    <property type="entry name" value="Enoyl-CoA_hyd/isom_CS"/>
</dbReference>
<dbReference type="SUPFAM" id="SSF52096">
    <property type="entry name" value="ClpP/crotonase"/>
    <property type="match status" value="1"/>
</dbReference>
<keyword evidence="6" id="KW-0456">Lyase</keyword>
<keyword evidence="5" id="KW-0746">Sphingolipid metabolism</keyword>
<dbReference type="GO" id="GO:0006635">
    <property type="term" value="P:fatty acid beta-oxidation"/>
    <property type="evidence" value="ECO:0007669"/>
    <property type="project" value="TreeGrafter"/>
</dbReference>
<dbReference type="GO" id="GO:0005789">
    <property type="term" value="C:endoplasmic reticulum membrane"/>
    <property type="evidence" value="ECO:0007669"/>
    <property type="project" value="UniProtKB-SubCell"/>
</dbReference>
<accession>A0AAE1QRK4</accession>
<dbReference type="Gene3D" id="1.10.12.10">
    <property type="entry name" value="Lyase 2-enoyl-coa Hydratase, Chain A, domain 2"/>
    <property type="match status" value="1"/>
</dbReference>
<dbReference type="InterPro" id="IPR029045">
    <property type="entry name" value="ClpP/crotonase-like_dom_sf"/>
</dbReference>
<reference evidence="8" key="1">
    <citation type="submission" date="2023-12" db="EMBL/GenBank/DDBJ databases">
        <title>Genome assembly of Anisodus tanguticus.</title>
        <authorList>
            <person name="Wang Y.-J."/>
        </authorList>
    </citation>
    <scope>NUCLEOTIDE SEQUENCE</scope>
    <source>
        <strain evidence="8">KB-2021</strain>
        <tissue evidence="8">Leaf</tissue>
    </source>
</reference>
<keyword evidence="5" id="KW-0443">Lipid metabolism</keyword>
<dbReference type="PANTHER" id="PTHR11941:SF171">
    <property type="entry name" value="SD19268P"/>
    <property type="match status" value="1"/>
</dbReference>
<dbReference type="GO" id="GO:0030170">
    <property type="term" value="F:pyridoxal phosphate binding"/>
    <property type="evidence" value="ECO:0007669"/>
    <property type="project" value="InterPro"/>
</dbReference>
<dbReference type="PROSITE" id="PS00599">
    <property type="entry name" value="AA_TRANSFER_CLASS_2"/>
    <property type="match status" value="1"/>
</dbReference>
<dbReference type="AlphaFoldDB" id="A0AAE1QRK4"/>
<evidence type="ECO:0000256" key="5">
    <source>
        <dbReference type="ARBA" id="ARBA00022919"/>
    </source>
</evidence>
<comment type="similarity">
    <text evidence="4 7">Belongs to the enoyl-CoA hydratase/isomerase family.</text>
</comment>
<dbReference type="PANTHER" id="PTHR11941">
    <property type="entry name" value="ENOYL-COA HYDRATASE-RELATED"/>
    <property type="match status" value="1"/>
</dbReference>
<evidence type="ECO:0000256" key="7">
    <source>
        <dbReference type="RuleBase" id="RU003707"/>
    </source>
</evidence>
<dbReference type="InterPro" id="IPR001917">
    <property type="entry name" value="Aminotrans_II_pyridoxalP_BS"/>
</dbReference>
<dbReference type="PROSITE" id="PS00166">
    <property type="entry name" value="ENOYL_COA_HYDRATASE"/>
    <property type="match status" value="1"/>
</dbReference>
<evidence type="ECO:0000256" key="6">
    <source>
        <dbReference type="ARBA" id="ARBA00023239"/>
    </source>
</evidence>
<dbReference type="GO" id="GO:0005739">
    <property type="term" value="C:mitochondrion"/>
    <property type="evidence" value="ECO:0007669"/>
    <property type="project" value="TreeGrafter"/>
</dbReference>
<name>A0AAE1QRK4_9SOLA</name>
<keyword evidence="9" id="KW-1185">Reference proteome</keyword>
<evidence type="ECO:0000256" key="3">
    <source>
        <dbReference type="ARBA" id="ARBA00004991"/>
    </source>
</evidence>
<evidence type="ECO:0000313" key="8">
    <source>
        <dbReference type="EMBL" id="KAK4337428.1"/>
    </source>
</evidence>
<dbReference type="CDD" id="cd06558">
    <property type="entry name" value="crotonase-like"/>
    <property type="match status" value="1"/>
</dbReference>
<protein>
    <submittedName>
        <fullName evidence="8">Uncharacterized protein</fullName>
    </submittedName>
</protein>
<comment type="subcellular location">
    <subcellularLocation>
        <location evidence="1">Endoplasmic reticulum membrane</location>
        <topology evidence="1">Single-pass membrane protein</topology>
    </subcellularLocation>
</comment>